<keyword evidence="1 5" id="KW-0489">Methyltransferase</keyword>
<dbReference type="AlphaFoldDB" id="D7B6A4"/>
<dbReference type="GO" id="GO:0008173">
    <property type="term" value="F:RNA methyltransferase activity"/>
    <property type="evidence" value="ECO:0007669"/>
    <property type="project" value="InterPro"/>
</dbReference>
<dbReference type="SUPFAM" id="SSF75217">
    <property type="entry name" value="alpha/beta knot"/>
    <property type="match status" value="1"/>
</dbReference>
<feature type="domain" description="tRNA/rRNA methyltransferase SpoU type" evidence="4">
    <location>
        <begin position="60"/>
        <end position="200"/>
    </location>
</feature>
<dbReference type="InterPro" id="IPR004441">
    <property type="entry name" value="rRNA_MeTrfase_TrmH"/>
</dbReference>
<dbReference type="Pfam" id="PF00588">
    <property type="entry name" value="SpoU_methylase"/>
    <property type="match status" value="1"/>
</dbReference>
<gene>
    <name evidence="5" type="ordered locus">Ndas_1942</name>
</gene>
<accession>D7B6A4</accession>
<dbReference type="eggNOG" id="COG0566">
    <property type="taxonomic scope" value="Bacteria"/>
</dbReference>
<dbReference type="GO" id="GO:0032259">
    <property type="term" value="P:methylation"/>
    <property type="evidence" value="ECO:0007669"/>
    <property type="project" value="UniProtKB-KW"/>
</dbReference>
<keyword evidence="6" id="KW-1185">Reference proteome</keyword>
<evidence type="ECO:0000313" key="5">
    <source>
        <dbReference type="EMBL" id="ADH67369.1"/>
    </source>
</evidence>
<reference evidence="5 6" key="1">
    <citation type="journal article" date="2010" name="Stand. Genomic Sci.">
        <title>Complete genome sequence of Nocardiopsis dassonvillei type strain (IMRU 509).</title>
        <authorList>
            <person name="Sun H."/>
            <person name="Lapidus A."/>
            <person name="Nolan M."/>
            <person name="Lucas S."/>
            <person name="Del Rio T.G."/>
            <person name="Tice H."/>
            <person name="Cheng J.F."/>
            <person name="Tapia R."/>
            <person name="Han C."/>
            <person name="Goodwin L."/>
            <person name="Pitluck S."/>
            <person name="Pagani I."/>
            <person name="Ivanova N."/>
            <person name="Mavromatis K."/>
            <person name="Mikhailova N."/>
            <person name="Pati A."/>
            <person name="Chen A."/>
            <person name="Palaniappan K."/>
            <person name="Land M."/>
            <person name="Hauser L."/>
            <person name="Chang Y.J."/>
            <person name="Jeffries C.D."/>
            <person name="Djao O.D."/>
            <person name="Rohde M."/>
            <person name="Sikorski J."/>
            <person name="Goker M."/>
            <person name="Woyke T."/>
            <person name="Bristow J."/>
            <person name="Eisen J.A."/>
            <person name="Markowitz V."/>
            <person name="Hugenholtz P."/>
            <person name="Kyrpides N.C."/>
            <person name="Klenk H.P."/>
        </authorList>
    </citation>
    <scope>NUCLEOTIDE SEQUENCE [LARGE SCALE GENOMIC DNA]</scope>
    <source>
        <strain evidence="6">ATCC 23218 / DSM 43111 / CIP 107115 / JCM 7437 / KCTC 9190 / NBRC 14626 / NCTC 10488 / NRRL B-5397 / IMRU 509</strain>
    </source>
</reference>
<dbReference type="STRING" id="446468.Ndas_1942"/>
<evidence type="ECO:0000259" key="4">
    <source>
        <dbReference type="Pfam" id="PF00588"/>
    </source>
</evidence>
<dbReference type="GO" id="GO:0005829">
    <property type="term" value="C:cytosol"/>
    <property type="evidence" value="ECO:0007669"/>
    <property type="project" value="TreeGrafter"/>
</dbReference>
<organism evidence="5 6">
    <name type="scientific">Nocardiopsis dassonvillei (strain ATCC 23218 / DSM 43111 / CIP 107115 / JCM 7437 / KCTC 9190 / NBRC 14626 / NCTC 10488 / NRRL B-5397 / IMRU 509)</name>
    <name type="common">Actinomadura dassonvillei</name>
    <dbReference type="NCBI Taxonomy" id="446468"/>
    <lineage>
        <taxon>Bacteria</taxon>
        <taxon>Bacillati</taxon>
        <taxon>Actinomycetota</taxon>
        <taxon>Actinomycetes</taxon>
        <taxon>Streptosporangiales</taxon>
        <taxon>Nocardiopsidaceae</taxon>
        <taxon>Nocardiopsis</taxon>
    </lineage>
</organism>
<dbReference type="InterPro" id="IPR001537">
    <property type="entry name" value="SpoU_MeTrfase"/>
</dbReference>
<evidence type="ECO:0000313" key="6">
    <source>
        <dbReference type="Proteomes" id="UP000002219"/>
    </source>
</evidence>
<keyword evidence="2" id="KW-0808">Transferase</keyword>
<name>D7B6A4_NOCDD</name>
<dbReference type="KEGG" id="nda:Ndas_1942"/>
<dbReference type="InterPro" id="IPR029026">
    <property type="entry name" value="tRNA_m1G_MTases_N"/>
</dbReference>
<evidence type="ECO:0000256" key="1">
    <source>
        <dbReference type="ARBA" id="ARBA00022603"/>
    </source>
</evidence>
<dbReference type="EMBL" id="CP002040">
    <property type="protein sequence ID" value="ADH67369.1"/>
    <property type="molecule type" value="Genomic_DNA"/>
</dbReference>
<dbReference type="PANTHER" id="PTHR46429:SF1">
    <property type="entry name" value="23S RRNA (GUANOSINE-2'-O-)-METHYLTRANSFERASE RLMB"/>
    <property type="match status" value="1"/>
</dbReference>
<dbReference type="PANTHER" id="PTHR46429">
    <property type="entry name" value="23S RRNA (GUANOSINE-2'-O-)-METHYLTRANSFERASE RLMB"/>
    <property type="match status" value="1"/>
</dbReference>
<dbReference type="GO" id="GO:0003723">
    <property type="term" value="F:RNA binding"/>
    <property type="evidence" value="ECO:0007669"/>
    <property type="project" value="InterPro"/>
</dbReference>
<evidence type="ECO:0000256" key="2">
    <source>
        <dbReference type="ARBA" id="ARBA00022679"/>
    </source>
</evidence>
<sequence length="221" mass="23276">MSRVMRAPTHGDLYSVANRWPPGPAREHPPRKTPQLSTQLRPTDVKRLNRQWRRRTEGRLALLVESVTQPYNLGSILRTAATFGVDQLWLTGNSANPDDPKVGKTALGTAAKVEHTRMASTADALAAARADGYRVVAVELASGALPLHAAPLEPDVCLAVGAEDHGCSPALLAGADAVTYVPQIGRVGSLNVAVATAIALSEARRREWAGLGGEADAPAGS</sequence>
<feature type="region of interest" description="Disordered" evidence="3">
    <location>
        <begin position="13"/>
        <end position="40"/>
    </location>
</feature>
<dbReference type="Proteomes" id="UP000002219">
    <property type="component" value="Chromosome 1"/>
</dbReference>
<proteinExistence type="predicted"/>
<protein>
    <submittedName>
        <fullName evidence="5">tRNA/rRNA methyltransferase (SpoU)</fullName>
    </submittedName>
</protein>
<dbReference type="HOGENOM" id="CLU_021322_4_3_11"/>
<dbReference type="GO" id="GO:0006396">
    <property type="term" value="P:RNA processing"/>
    <property type="evidence" value="ECO:0007669"/>
    <property type="project" value="InterPro"/>
</dbReference>
<dbReference type="InterPro" id="IPR029028">
    <property type="entry name" value="Alpha/beta_knot_MTases"/>
</dbReference>
<dbReference type="Gene3D" id="3.40.1280.10">
    <property type="match status" value="1"/>
</dbReference>
<evidence type="ECO:0000256" key="3">
    <source>
        <dbReference type="SAM" id="MobiDB-lite"/>
    </source>
</evidence>